<keyword evidence="1" id="KW-0732">Signal</keyword>
<dbReference type="Proteomes" id="UP000192923">
    <property type="component" value="Unassembled WGS sequence"/>
</dbReference>
<protein>
    <recommendedName>
        <fullName evidence="4">DUF4412 domain-containing protein</fullName>
    </recommendedName>
</protein>
<accession>A0A1Y6D7V0</accession>
<dbReference type="RefSeq" id="WP_085215415.1">
    <property type="nucleotide sequence ID" value="NZ_FXAM01000001.1"/>
</dbReference>
<evidence type="ECO:0000313" key="2">
    <source>
        <dbReference type="EMBL" id="SMF96542.1"/>
    </source>
</evidence>
<evidence type="ECO:0008006" key="4">
    <source>
        <dbReference type="Google" id="ProtNLM"/>
    </source>
</evidence>
<gene>
    <name evidence="2" type="ORF">SAMN02949497_3942</name>
</gene>
<organism evidence="2 3">
    <name type="scientific">Methylomagnum ishizawai</name>
    <dbReference type="NCBI Taxonomy" id="1760988"/>
    <lineage>
        <taxon>Bacteria</taxon>
        <taxon>Pseudomonadati</taxon>
        <taxon>Pseudomonadota</taxon>
        <taxon>Gammaproteobacteria</taxon>
        <taxon>Methylococcales</taxon>
        <taxon>Methylococcaceae</taxon>
        <taxon>Methylomagnum</taxon>
    </lineage>
</organism>
<keyword evidence="3" id="KW-1185">Reference proteome</keyword>
<feature type="chain" id="PRO_5012215761" description="DUF4412 domain-containing protein" evidence="1">
    <location>
        <begin position="25"/>
        <end position="273"/>
    </location>
</feature>
<dbReference type="OrthoDB" id="5562841at2"/>
<reference evidence="2 3" key="1">
    <citation type="submission" date="2016-12" db="EMBL/GenBank/DDBJ databases">
        <authorList>
            <person name="Song W.-J."/>
            <person name="Kurnit D.M."/>
        </authorList>
    </citation>
    <scope>NUCLEOTIDE SEQUENCE [LARGE SCALE GENOMIC DNA]</scope>
    <source>
        <strain evidence="2 3">175</strain>
    </source>
</reference>
<proteinExistence type="predicted"/>
<name>A0A1Y6D7V0_9GAMM</name>
<evidence type="ECO:0000313" key="3">
    <source>
        <dbReference type="Proteomes" id="UP000192923"/>
    </source>
</evidence>
<evidence type="ECO:0000256" key="1">
    <source>
        <dbReference type="SAM" id="SignalP"/>
    </source>
</evidence>
<dbReference type="EMBL" id="FXAM01000001">
    <property type="protein sequence ID" value="SMF96542.1"/>
    <property type="molecule type" value="Genomic_DNA"/>
</dbReference>
<dbReference type="AlphaFoldDB" id="A0A1Y6D7V0"/>
<feature type="signal peptide" evidence="1">
    <location>
        <begin position="1"/>
        <end position="24"/>
    </location>
</feature>
<sequence length="273" mass="29709">MSSRYFTTALFAALLPLWTAPAGADTVIEYRVEQGKHSVLQPVIIKAGTVLVKGAGGDGNLDVLYEREAERLVLIDHKKQRYTPITDERVGRIAQQAEDLQPVLRGIGEQLRKLSPKQREKWEQMLGGVSLDQFDATRKAAASTRLLKTGVGKQFAGVNCQEMNVVKGGAKALEFCLADPAALKLGREDAETLRALIGFTQKLAEKAQGLTSQLGMDLPMGGLAGLAGVPIELRDLDGKHPLAMRLNRVDGETVAAAPKVPEGYREKSLELWR</sequence>